<dbReference type="AlphaFoldDB" id="A0AA86SGN5"/>
<proteinExistence type="predicted"/>
<protein>
    <submittedName>
        <fullName evidence="1">Uncharacterized protein</fullName>
    </submittedName>
</protein>
<reference evidence="1" key="1">
    <citation type="submission" date="2023-10" db="EMBL/GenBank/DDBJ databases">
        <authorList>
            <person name="Domelevo Entfellner J.-B."/>
        </authorList>
    </citation>
    <scope>NUCLEOTIDE SEQUENCE</scope>
</reference>
<accession>A0AA86SGN5</accession>
<name>A0AA86SGN5_9FABA</name>
<keyword evidence="2" id="KW-1185">Reference proteome</keyword>
<sequence length="75" mass="8611">MECDVLVVNVSDEALWYWVSLSEIKGLDSRFENDCPGNVVMVMMKTKSYSLGPDLDFCPSQSFIFYLLIHQKRNG</sequence>
<dbReference type="Gramene" id="rna-AYBTSS11_LOCUS9653">
    <property type="protein sequence ID" value="CAJ1940349.1"/>
    <property type="gene ID" value="gene-AYBTSS11_LOCUS9653"/>
</dbReference>
<dbReference type="Proteomes" id="UP001189624">
    <property type="component" value="Chromosome 3"/>
</dbReference>
<evidence type="ECO:0000313" key="1">
    <source>
        <dbReference type="EMBL" id="CAJ1940349.1"/>
    </source>
</evidence>
<gene>
    <name evidence="1" type="ORF">AYBTSS11_LOCUS9653</name>
</gene>
<organism evidence="1 2">
    <name type="scientific">Sphenostylis stenocarpa</name>
    <dbReference type="NCBI Taxonomy" id="92480"/>
    <lineage>
        <taxon>Eukaryota</taxon>
        <taxon>Viridiplantae</taxon>
        <taxon>Streptophyta</taxon>
        <taxon>Embryophyta</taxon>
        <taxon>Tracheophyta</taxon>
        <taxon>Spermatophyta</taxon>
        <taxon>Magnoliopsida</taxon>
        <taxon>eudicotyledons</taxon>
        <taxon>Gunneridae</taxon>
        <taxon>Pentapetalae</taxon>
        <taxon>rosids</taxon>
        <taxon>fabids</taxon>
        <taxon>Fabales</taxon>
        <taxon>Fabaceae</taxon>
        <taxon>Papilionoideae</taxon>
        <taxon>50 kb inversion clade</taxon>
        <taxon>NPAAA clade</taxon>
        <taxon>indigoferoid/millettioid clade</taxon>
        <taxon>Phaseoleae</taxon>
        <taxon>Sphenostylis</taxon>
    </lineage>
</organism>
<evidence type="ECO:0000313" key="2">
    <source>
        <dbReference type="Proteomes" id="UP001189624"/>
    </source>
</evidence>
<dbReference type="EMBL" id="OY731400">
    <property type="protein sequence ID" value="CAJ1940349.1"/>
    <property type="molecule type" value="Genomic_DNA"/>
</dbReference>